<dbReference type="Proteomes" id="UP000694871">
    <property type="component" value="Unplaced"/>
</dbReference>
<feature type="region of interest" description="Disordered" evidence="5">
    <location>
        <begin position="421"/>
        <end position="440"/>
    </location>
</feature>
<dbReference type="Pfam" id="PF13855">
    <property type="entry name" value="LRR_8"/>
    <property type="match status" value="3"/>
</dbReference>
<evidence type="ECO:0000313" key="6">
    <source>
        <dbReference type="Proteomes" id="UP000694871"/>
    </source>
</evidence>
<keyword evidence="1" id="KW-0433">Leucine-rich repeat</keyword>
<dbReference type="InterPro" id="IPR001611">
    <property type="entry name" value="Leu-rich_rpt"/>
</dbReference>
<reference evidence="7" key="1">
    <citation type="submission" date="2025-08" db="UniProtKB">
        <authorList>
            <consortium name="RefSeq"/>
        </authorList>
    </citation>
    <scope>IDENTIFICATION</scope>
</reference>
<evidence type="ECO:0000313" key="7">
    <source>
        <dbReference type="RefSeq" id="XP_015277335.1"/>
    </source>
</evidence>
<proteinExistence type="predicted"/>
<feature type="compositionally biased region" description="Basic residues" evidence="5">
    <location>
        <begin position="1"/>
        <end position="12"/>
    </location>
</feature>
<dbReference type="RefSeq" id="XP_015277335.1">
    <property type="nucleotide sequence ID" value="XM_015421849.1"/>
</dbReference>
<evidence type="ECO:0000256" key="5">
    <source>
        <dbReference type="SAM" id="MobiDB-lite"/>
    </source>
</evidence>
<dbReference type="SMART" id="SM00369">
    <property type="entry name" value="LRR_TYP"/>
    <property type="match status" value="7"/>
</dbReference>
<dbReference type="InterPro" id="IPR050541">
    <property type="entry name" value="LRR_TM_domain-containing"/>
</dbReference>
<dbReference type="SUPFAM" id="SSF52058">
    <property type="entry name" value="L domain-like"/>
    <property type="match status" value="1"/>
</dbReference>
<dbReference type="GeneID" id="107119386"/>
<protein>
    <submittedName>
        <fullName evidence="7">Reticulon-4 receptor-like 1</fullName>
    </submittedName>
</protein>
<keyword evidence="4" id="KW-0325">Glycoprotein</keyword>
<feature type="region of interest" description="Disordered" evidence="5">
    <location>
        <begin position="1"/>
        <end position="76"/>
    </location>
</feature>
<gene>
    <name evidence="7" type="primary">RTN4RL1</name>
</gene>
<sequence>MQFPGRPRRRSNSSKGPERNCRFSWEGSPERAGTGPAGWGNIEAERSLDRGGRPGAAVCVPPSWGAKRGPPFPSLRRRPALSVVESTVKSQSTYGETPCRVSKKGGQNRSEADPGSELTTKRSFGWSQSLAEAAHQRNPVLRFIADRRVCLGLLPPLLLLLGLEAPGCGGCPSACVCYPSPMTVSCQSHQLPAIPEGIPEESERVFLQNNRISVLLRGHFSPALVTLWLYSNNLTFVEAAAFEGFAQLEELDLGDNRELRALAPETFRGLARLHALHLYRCGLAALPDGLFRGLHSLQYLYLQDNQLAALQEDLFADLVNLSHLFLHGNRLGSLGQDTFRGLVSLDRLLLHQNRLRSVHRRAFHDLRRLTLLFLFNNSLAELAGEALAPLGALEYLRLNGNPWECGCRLRSLWEWLPRFRGSSSDVPCQGPGHRHGLDLK</sequence>
<organism evidence="6 7">
    <name type="scientific">Gekko japonicus</name>
    <name type="common">Schlegel's Japanese gecko</name>
    <dbReference type="NCBI Taxonomy" id="146911"/>
    <lineage>
        <taxon>Eukaryota</taxon>
        <taxon>Metazoa</taxon>
        <taxon>Chordata</taxon>
        <taxon>Craniata</taxon>
        <taxon>Vertebrata</taxon>
        <taxon>Euteleostomi</taxon>
        <taxon>Lepidosauria</taxon>
        <taxon>Squamata</taxon>
        <taxon>Bifurcata</taxon>
        <taxon>Gekkota</taxon>
        <taxon>Gekkonidae</taxon>
        <taxon>Gekkoninae</taxon>
        <taxon>Gekko</taxon>
    </lineage>
</organism>
<dbReference type="PANTHER" id="PTHR24369:SF196">
    <property type="entry name" value="RETICULON 4 RECEPTOR LIKE 1"/>
    <property type="match status" value="1"/>
</dbReference>
<evidence type="ECO:0000256" key="1">
    <source>
        <dbReference type="ARBA" id="ARBA00022614"/>
    </source>
</evidence>
<keyword evidence="3" id="KW-0677">Repeat</keyword>
<dbReference type="InterPro" id="IPR003591">
    <property type="entry name" value="Leu-rich_rpt_typical-subtyp"/>
</dbReference>
<evidence type="ECO:0000256" key="3">
    <source>
        <dbReference type="ARBA" id="ARBA00022737"/>
    </source>
</evidence>
<dbReference type="InterPro" id="IPR032675">
    <property type="entry name" value="LRR_dom_sf"/>
</dbReference>
<feature type="region of interest" description="Disordered" evidence="5">
    <location>
        <begin position="94"/>
        <end position="121"/>
    </location>
</feature>
<feature type="non-terminal residue" evidence="7">
    <location>
        <position position="440"/>
    </location>
</feature>
<keyword evidence="6" id="KW-1185">Reference proteome</keyword>
<dbReference type="Gene3D" id="3.80.10.10">
    <property type="entry name" value="Ribonuclease Inhibitor"/>
    <property type="match status" value="1"/>
</dbReference>
<evidence type="ECO:0000256" key="4">
    <source>
        <dbReference type="ARBA" id="ARBA00023180"/>
    </source>
</evidence>
<accession>A0ABM1KUE8</accession>
<dbReference type="PANTHER" id="PTHR24369">
    <property type="entry name" value="ANTIGEN BSP, PUTATIVE-RELATED"/>
    <property type="match status" value="1"/>
</dbReference>
<feature type="compositionally biased region" description="Basic and acidic residues" evidence="5">
    <location>
        <begin position="43"/>
        <end position="52"/>
    </location>
</feature>
<keyword evidence="2" id="KW-0732">Signal</keyword>
<evidence type="ECO:0000256" key="2">
    <source>
        <dbReference type="ARBA" id="ARBA00022729"/>
    </source>
</evidence>
<name>A0ABM1KUE8_GEKJA</name>